<dbReference type="InterPro" id="IPR011992">
    <property type="entry name" value="EF-hand-dom_pair"/>
</dbReference>
<dbReference type="PANTHER" id="PTHR23048:SF53">
    <property type="entry name" value="CALMODULIN"/>
    <property type="match status" value="1"/>
</dbReference>
<feature type="domain" description="EF-hand" evidence="6">
    <location>
        <begin position="300"/>
        <end position="335"/>
    </location>
</feature>
<dbReference type="Gene3D" id="1.10.238.10">
    <property type="entry name" value="EF-hand"/>
    <property type="match status" value="2"/>
</dbReference>
<evidence type="ECO:0000313" key="7">
    <source>
        <dbReference type="EMBL" id="KAF6149417.1"/>
    </source>
</evidence>
<dbReference type="PROSITE" id="PS00018">
    <property type="entry name" value="EF_HAND_1"/>
    <property type="match status" value="1"/>
</dbReference>
<keyword evidence="2" id="KW-0479">Metal-binding</keyword>
<dbReference type="InterPro" id="IPR011009">
    <property type="entry name" value="Kinase-like_dom_sf"/>
</dbReference>
<keyword evidence="4" id="KW-0106">Calcium</keyword>
<dbReference type="Pfam" id="PF01633">
    <property type="entry name" value="Choline_kinase"/>
    <property type="match status" value="1"/>
</dbReference>
<proteinExistence type="inferred from homology"/>
<comment type="similarity">
    <text evidence="1">Belongs to the calmodulin family.</text>
</comment>
<reference evidence="7 8" key="1">
    <citation type="journal article" date="2020" name="IScience">
        <title>Genome Sequencing of the Endangered Kingdonia uniflora (Circaeasteraceae, Ranunculales) Reveals Potential Mechanisms of Evolutionary Specialization.</title>
        <authorList>
            <person name="Sun Y."/>
            <person name="Deng T."/>
            <person name="Zhang A."/>
            <person name="Moore M.J."/>
            <person name="Landis J.B."/>
            <person name="Lin N."/>
            <person name="Zhang H."/>
            <person name="Zhang X."/>
            <person name="Huang J."/>
            <person name="Zhang X."/>
            <person name="Sun H."/>
            <person name="Wang H."/>
        </authorList>
    </citation>
    <scope>NUCLEOTIDE SEQUENCE [LARGE SCALE GENOMIC DNA]</scope>
    <source>
        <strain evidence="7">TB1705</strain>
        <tissue evidence="7">Leaf</tissue>
    </source>
</reference>
<evidence type="ECO:0000313" key="8">
    <source>
        <dbReference type="Proteomes" id="UP000541444"/>
    </source>
</evidence>
<sequence length="480" mass="53601">MGDFNDRLTVLETKVSKLSATVKQLIAQFCLTNLALSSLSASQRSRSKKKGVLEVDDDEDFVNLITATPVKRLAIASSKPILPIQEDIARFDDHHGLRVVCQKLWQSKALREQSWGTYMDDDDDDEVGGGEEEIQGSGQMSAPQGQDLSLLGYGSGEIQVKPISVQYVRQVISPEGTMSSTTRGPISRRPGPVRQATRFPAVYPPSSSRVIRRQMRVGVRLAELALQFQLPQAGTRRPTQSQDYEYAGYNHIAFDVANHFCEMAANYHTETPHVMDFDKYTGCITTKELGTVIRSLGQNPTEAELQDMINEVDADGNGTIDFPEFLNLMARKMRDTDSEEELKEAFRCLEYFASHRLGKLQQGMQEKLRNGSARPFFVTREPGRQEESINLKTTFLLIPKLFVSEGAEKYEINESRGDATPQKAENTEALLSSMDTLQGINSDGVKIKYVISRVLLAETKNPDFNLDYAPALPDPPSNNY</sequence>
<organism evidence="7 8">
    <name type="scientific">Kingdonia uniflora</name>
    <dbReference type="NCBI Taxonomy" id="39325"/>
    <lineage>
        <taxon>Eukaryota</taxon>
        <taxon>Viridiplantae</taxon>
        <taxon>Streptophyta</taxon>
        <taxon>Embryophyta</taxon>
        <taxon>Tracheophyta</taxon>
        <taxon>Spermatophyta</taxon>
        <taxon>Magnoliopsida</taxon>
        <taxon>Ranunculales</taxon>
        <taxon>Circaeasteraceae</taxon>
        <taxon>Kingdonia</taxon>
    </lineage>
</organism>
<name>A0A7J7M3I2_9MAGN</name>
<evidence type="ECO:0000256" key="3">
    <source>
        <dbReference type="ARBA" id="ARBA00022737"/>
    </source>
</evidence>
<dbReference type="InterPro" id="IPR002048">
    <property type="entry name" value="EF_hand_dom"/>
</dbReference>
<evidence type="ECO:0000259" key="6">
    <source>
        <dbReference type="PROSITE" id="PS50222"/>
    </source>
</evidence>
<dbReference type="PANTHER" id="PTHR23048">
    <property type="entry name" value="MYOSIN LIGHT CHAIN 1, 3"/>
    <property type="match status" value="1"/>
</dbReference>
<keyword evidence="8" id="KW-1185">Reference proteome</keyword>
<dbReference type="GO" id="GO:0005509">
    <property type="term" value="F:calcium ion binding"/>
    <property type="evidence" value="ECO:0007669"/>
    <property type="project" value="InterPro"/>
</dbReference>
<dbReference type="AlphaFoldDB" id="A0A7J7M3I2"/>
<evidence type="ECO:0000256" key="5">
    <source>
        <dbReference type="SAM" id="MobiDB-lite"/>
    </source>
</evidence>
<feature type="region of interest" description="Disordered" evidence="5">
    <location>
        <begin position="176"/>
        <end position="198"/>
    </location>
</feature>
<protein>
    <recommendedName>
        <fullName evidence="6">EF-hand domain-containing protein</fullName>
    </recommendedName>
</protein>
<evidence type="ECO:0000256" key="4">
    <source>
        <dbReference type="ARBA" id="ARBA00022837"/>
    </source>
</evidence>
<dbReference type="SUPFAM" id="SSF47473">
    <property type="entry name" value="EF-hand"/>
    <property type="match status" value="1"/>
</dbReference>
<gene>
    <name evidence="7" type="ORF">GIB67_016955</name>
</gene>
<evidence type="ECO:0000256" key="2">
    <source>
        <dbReference type="ARBA" id="ARBA00022723"/>
    </source>
</evidence>
<feature type="region of interest" description="Disordered" evidence="5">
    <location>
        <begin position="117"/>
        <end position="144"/>
    </location>
</feature>
<keyword evidence="3" id="KW-0677">Repeat</keyword>
<dbReference type="OrthoDB" id="10267235at2759"/>
<dbReference type="InterPro" id="IPR018247">
    <property type="entry name" value="EF_Hand_1_Ca_BS"/>
</dbReference>
<accession>A0A7J7M3I2</accession>
<comment type="caution">
    <text evidence="7">The sequence shown here is derived from an EMBL/GenBank/DDBJ whole genome shotgun (WGS) entry which is preliminary data.</text>
</comment>
<dbReference type="PROSITE" id="PS50222">
    <property type="entry name" value="EF_HAND_2"/>
    <property type="match status" value="1"/>
</dbReference>
<dbReference type="InterPro" id="IPR050230">
    <property type="entry name" value="CALM/Myosin/TropC-like"/>
</dbReference>
<feature type="compositionally biased region" description="Acidic residues" evidence="5">
    <location>
        <begin position="119"/>
        <end position="134"/>
    </location>
</feature>
<dbReference type="Proteomes" id="UP000541444">
    <property type="component" value="Unassembled WGS sequence"/>
</dbReference>
<dbReference type="GO" id="GO:0016460">
    <property type="term" value="C:myosin II complex"/>
    <property type="evidence" value="ECO:0007669"/>
    <property type="project" value="TreeGrafter"/>
</dbReference>
<dbReference type="CDD" id="cd00051">
    <property type="entry name" value="EFh"/>
    <property type="match status" value="1"/>
</dbReference>
<dbReference type="EMBL" id="JACGCM010001796">
    <property type="protein sequence ID" value="KAF6149417.1"/>
    <property type="molecule type" value="Genomic_DNA"/>
</dbReference>
<evidence type="ECO:0000256" key="1">
    <source>
        <dbReference type="ARBA" id="ARBA00009763"/>
    </source>
</evidence>
<dbReference type="SMART" id="SM00054">
    <property type="entry name" value="EFh"/>
    <property type="match status" value="1"/>
</dbReference>
<dbReference type="SUPFAM" id="SSF56112">
    <property type="entry name" value="Protein kinase-like (PK-like)"/>
    <property type="match status" value="1"/>
</dbReference>
<dbReference type="FunFam" id="1.10.238.10:FF:000527">
    <property type="entry name" value="Calmodulin-3"/>
    <property type="match status" value="1"/>
</dbReference>
<dbReference type="Pfam" id="PF13499">
    <property type="entry name" value="EF-hand_7"/>
    <property type="match status" value="1"/>
</dbReference>